<comment type="similarity">
    <text evidence="1 2">Belongs to the BioY family.</text>
</comment>
<keyword evidence="2" id="KW-0813">Transport</keyword>
<gene>
    <name evidence="4" type="ORF">B5E91_03630</name>
</gene>
<dbReference type="EMBL" id="NFLB01000003">
    <property type="protein sequence ID" value="OUQ05908.1"/>
    <property type="molecule type" value="Genomic_DNA"/>
</dbReference>
<dbReference type="PANTHER" id="PTHR34295:SF1">
    <property type="entry name" value="BIOTIN TRANSPORTER BIOY"/>
    <property type="match status" value="1"/>
</dbReference>
<accession>A0A1Y4QKU3</accession>
<keyword evidence="3" id="KW-0812">Transmembrane</keyword>
<dbReference type="Gene3D" id="1.10.1760.20">
    <property type="match status" value="1"/>
</dbReference>
<feature type="transmembrane region" description="Helical" evidence="3">
    <location>
        <begin position="33"/>
        <end position="49"/>
    </location>
</feature>
<dbReference type="RefSeq" id="WP_087255055.1">
    <property type="nucleotide sequence ID" value="NZ_NFLB01000003.1"/>
</dbReference>
<evidence type="ECO:0000256" key="3">
    <source>
        <dbReference type="SAM" id="Phobius"/>
    </source>
</evidence>
<reference evidence="5" key="1">
    <citation type="submission" date="2017-04" db="EMBL/GenBank/DDBJ databases">
        <title>Function of individual gut microbiota members based on whole genome sequencing of pure cultures obtained from chicken caecum.</title>
        <authorList>
            <person name="Medvecky M."/>
            <person name="Cejkova D."/>
            <person name="Polansky O."/>
            <person name="Karasova D."/>
            <person name="Kubasova T."/>
            <person name="Cizek A."/>
            <person name="Rychlik I."/>
        </authorList>
    </citation>
    <scope>NUCLEOTIDE SEQUENCE [LARGE SCALE GENOMIC DNA]</scope>
    <source>
        <strain evidence="5">An149</strain>
    </source>
</reference>
<comment type="caution">
    <text evidence="4">The sequence shown here is derived from an EMBL/GenBank/DDBJ whole genome shotgun (WGS) entry which is preliminary data.</text>
</comment>
<comment type="subcellular location">
    <subcellularLocation>
        <location evidence="2">Cell membrane</location>
        <topology evidence="2">Multi-pass membrane protein</topology>
    </subcellularLocation>
</comment>
<feature type="transmembrane region" description="Helical" evidence="3">
    <location>
        <begin position="113"/>
        <end position="135"/>
    </location>
</feature>
<dbReference type="InterPro" id="IPR003784">
    <property type="entry name" value="BioY"/>
</dbReference>
<evidence type="ECO:0000256" key="2">
    <source>
        <dbReference type="PIRNR" id="PIRNR016661"/>
    </source>
</evidence>
<dbReference type="PIRSF" id="PIRSF016661">
    <property type="entry name" value="BioY"/>
    <property type="match status" value="1"/>
</dbReference>
<organism evidence="4 5">
    <name type="scientific">Thomasclavelia spiroformis</name>
    <dbReference type="NCBI Taxonomy" id="29348"/>
    <lineage>
        <taxon>Bacteria</taxon>
        <taxon>Bacillati</taxon>
        <taxon>Bacillota</taxon>
        <taxon>Erysipelotrichia</taxon>
        <taxon>Erysipelotrichales</taxon>
        <taxon>Coprobacillaceae</taxon>
        <taxon>Thomasclavelia</taxon>
    </lineage>
</organism>
<feature type="transmembrane region" description="Helical" evidence="3">
    <location>
        <begin position="56"/>
        <end position="78"/>
    </location>
</feature>
<feature type="transmembrane region" description="Helical" evidence="3">
    <location>
        <begin position="84"/>
        <end position="101"/>
    </location>
</feature>
<keyword evidence="2" id="KW-1003">Cell membrane</keyword>
<dbReference type="Pfam" id="PF02632">
    <property type="entry name" value="BioY"/>
    <property type="match status" value="1"/>
</dbReference>
<feature type="transmembrane region" description="Helical" evidence="3">
    <location>
        <begin position="147"/>
        <end position="171"/>
    </location>
</feature>
<evidence type="ECO:0000256" key="1">
    <source>
        <dbReference type="ARBA" id="ARBA00010692"/>
    </source>
</evidence>
<dbReference type="AlphaFoldDB" id="A0A1Y4QKU3"/>
<name>A0A1Y4QKU3_9FIRM</name>
<keyword evidence="2 3" id="KW-0472">Membrane</keyword>
<feature type="transmembrane region" description="Helical" evidence="3">
    <location>
        <begin position="7"/>
        <end position="27"/>
    </location>
</feature>
<dbReference type="PANTHER" id="PTHR34295">
    <property type="entry name" value="BIOTIN TRANSPORTER BIOY"/>
    <property type="match status" value="1"/>
</dbReference>
<dbReference type="GO" id="GO:0005886">
    <property type="term" value="C:plasma membrane"/>
    <property type="evidence" value="ECO:0007669"/>
    <property type="project" value="UniProtKB-SubCell"/>
</dbReference>
<sequence length="187" mass="20365">MNNTLKMTYCGIFTALIAIGAFIQIPLPYMDYFTLQFLLVLLSGILLGSKLGGLAVLIYVLIGLIGIPIFASGGGIGYIFKASFGYLIGFIAGAYFTGLICEKVTLTDFKKYALAVFCGLLATYIIGLSYKYFILNFYLNTPISWKLVLLSCFPIDLPCDIALSILAIILATKLKKSGGLHVKKDIK</sequence>
<evidence type="ECO:0000313" key="5">
    <source>
        <dbReference type="Proteomes" id="UP000196258"/>
    </source>
</evidence>
<dbReference type="GO" id="GO:0015225">
    <property type="term" value="F:biotin transmembrane transporter activity"/>
    <property type="evidence" value="ECO:0007669"/>
    <property type="project" value="UniProtKB-UniRule"/>
</dbReference>
<protein>
    <recommendedName>
        <fullName evidence="2">Biotin transporter</fullName>
    </recommendedName>
</protein>
<evidence type="ECO:0000313" key="4">
    <source>
        <dbReference type="EMBL" id="OUQ05908.1"/>
    </source>
</evidence>
<dbReference type="Proteomes" id="UP000196258">
    <property type="component" value="Unassembled WGS sequence"/>
</dbReference>
<keyword evidence="3" id="KW-1133">Transmembrane helix</keyword>
<proteinExistence type="inferred from homology"/>